<feature type="transmembrane region" description="Helical" evidence="8">
    <location>
        <begin position="6"/>
        <end position="22"/>
    </location>
</feature>
<dbReference type="GO" id="GO:0016757">
    <property type="term" value="F:glycosyltransferase activity"/>
    <property type="evidence" value="ECO:0007669"/>
    <property type="project" value="UniProtKB-UniRule"/>
</dbReference>
<dbReference type="Pfam" id="PF01697">
    <property type="entry name" value="Glyco_transf_92"/>
    <property type="match status" value="1"/>
</dbReference>
<dbReference type="InterPro" id="IPR008166">
    <property type="entry name" value="Glyco_transf_92"/>
</dbReference>
<dbReference type="PANTHER" id="PTHR21461:SF98">
    <property type="entry name" value="GLYCOSYLTRANSFERASE FAMILY 92 PROTEIN"/>
    <property type="match status" value="1"/>
</dbReference>
<evidence type="ECO:0000313" key="9">
    <source>
        <dbReference type="EMBL" id="CAH2299106.1"/>
    </source>
</evidence>
<sequence>MRKYFYIINVFVSILWLSYIYHQQVKIKPRNSSNIANSTITALGDNQTFILAPYYDPRGPTPSIRVLAIIHHSVRELYCWFHCIHSSSVTVRAQIELHRDRFAHPYGTADLLCTEPPNCSYHYISVYRPNATNITPLPLFEVRNRPPHTLSVNFTVCISTMYGDYNNVLQTIQSIEMYKLLGAGRVTLYVNKCHENVDKVLQYYMEEGILEVVPWPIDKFLRTSTDWYYNLKSKNQIGYYGQTATLNDCLYRNMYRSKFVFLNDIDEIILPVKLYDWGSLMENLQKQYPETSVFQTSIHSILKGEGKTTLVTREMAISFHAKNITPHVPKDSLTEDRTLWRFNVSLEQNSNKVIQEVLPIINMSDRV</sequence>
<dbReference type="Proteomes" id="UP001295444">
    <property type="component" value="Chromosome 06"/>
</dbReference>
<comment type="similarity">
    <text evidence="2 8">Belongs to the glycosyltransferase 92 family.</text>
</comment>
<dbReference type="AlphaFoldDB" id="A0AAD1SDT8"/>
<keyword evidence="7 8" id="KW-0472">Membrane</keyword>
<evidence type="ECO:0000256" key="4">
    <source>
        <dbReference type="ARBA" id="ARBA00022679"/>
    </source>
</evidence>
<dbReference type="EMBL" id="OW240917">
    <property type="protein sequence ID" value="CAH2299106.1"/>
    <property type="molecule type" value="Genomic_DNA"/>
</dbReference>
<gene>
    <name evidence="9" type="ORF">PECUL_23A020812</name>
</gene>
<reference evidence="9" key="1">
    <citation type="submission" date="2022-03" db="EMBL/GenBank/DDBJ databases">
        <authorList>
            <person name="Alioto T."/>
            <person name="Alioto T."/>
            <person name="Gomez Garrido J."/>
        </authorList>
    </citation>
    <scope>NUCLEOTIDE SEQUENCE</scope>
</reference>
<protein>
    <recommendedName>
        <fullName evidence="8">Glycosyltransferase family 92 protein</fullName>
        <ecNumber evidence="8">2.4.1.-</ecNumber>
    </recommendedName>
</protein>
<dbReference type="GO" id="GO:0016020">
    <property type="term" value="C:membrane"/>
    <property type="evidence" value="ECO:0007669"/>
    <property type="project" value="UniProtKB-SubCell"/>
</dbReference>
<keyword evidence="6 8" id="KW-1133">Transmembrane helix</keyword>
<evidence type="ECO:0000313" key="10">
    <source>
        <dbReference type="Proteomes" id="UP001295444"/>
    </source>
</evidence>
<evidence type="ECO:0000256" key="2">
    <source>
        <dbReference type="ARBA" id="ARBA00007647"/>
    </source>
</evidence>
<organism evidence="9 10">
    <name type="scientific">Pelobates cultripes</name>
    <name type="common">Western spadefoot toad</name>
    <dbReference type="NCBI Taxonomy" id="61616"/>
    <lineage>
        <taxon>Eukaryota</taxon>
        <taxon>Metazoa</taxon>
        <taxon>Chordata</taxon>
        <taxon>Craniata</taxon>
        <taxon>Vertebrata</taxon>
        <taxon>Euteleostomi</taxon>
        <taxon>Amphibia</taxon>
        <taxon>Batrachia</taxon>
        <taxon>Anura</taxon>
        <taxon>Pelobatoidea</taxon>
        <taxon>Pelobatidae</taxon>
        <taxon>Pelobates</taxon>
    </lineage>
</organism>
<evidence type="ECO:0000256" key="6">
    <source>
        <dbReference type="ARBA" id="ARBA00022989"/>
    </source>
</evidence>
<keyword evidence="5 8" id="KW-0812">Transmembrane</keyword>
<keyword evidence="3 8" id="KW-0328">Glycosyltransferase</keyword>
<evidence type="ECO:0000256" key="8">
    <source>
        <dbReference type="RuleBase" id="RU366017"/>
    </source>
</evidence>
<dbReference type="GO" id="GO:0005737">
    <property type="term" value="C:cytoplasm"/>
    <property type="evidence" value="ECO:0007669"/>
    <property type="project" value="TreeGrafter"/>
</dbReference>
<keyword evidence="4 8" id="KW-0808">Transferase</keyword>
<dbReference type="EC" id="2.4.1.-" evidence="8"/>
<evidence type="ECO:0000256" key="5">
    <source>
        <dbReference type="ARBA" id="ARBA00022692"/>
    </source>
</evidence>
<keyword evidence="10" id="KW-1185">Reference proteome</keyword>
<name>A0AAD1SDT8_PELCU</name>
<evidence type="ECO:0000256" key="7">
    <source>
        <dbReference type="ARBA" id="ARBA00023136"/>
    </source>
</evidence>
<proteinExistence type="inferred from homology"/>
<evidence type="ECO:0000256" key="3">
    <source>
        <dbReference type="ARBA" id="ARBA00022676"/>
    </source>
</evidence>
<comment type="subcellular location">
    <subcellularLocation>
        <location evidence="1">Membrane</location>
        <topology evidence="1">Single-pass membrane protein</topology>
    </subcellularLocation>
</comment>
<evidence type="ECO:0000256" key="1">
    <source>
        <dbReference type="ARBA" id="ARBA00004167"/>
    </source>
</evidence>
<accession>A0AAD1SDT8</accession>
<dbReference type="PANTHER" id="PTHR21461">
    <property type="entry name" value="GLYCOSYLTRANSFERASE FAMILY 92 PROTEIN"/>
    <property type="match status" value="1"/>
</dbReference>